<comment type="subcellular location">
    <subcellularLocation>
        <location evidence="1">Cell outer membrane</location>
    </subcellularLocation>
</comment>
<dbReference type="Proteomes" id="UP000183569">
    <property type="component" value="Unassembled WGS sequence"/>
</dbReference>
<evidence type="ECO:0000256" key="3">
    <source>
        <dbReference type="ARBA" id="ARBA00022729"/>
    </source>
</evidence>
<keyword evidence="5" id="KW-0998">Cell outer membrane</keyword>
<evidence type="ECO:0000256" key="4">
    <source>
        <dbReference type="ARBA" id="ARBA00023136"/>
    </source>
</evidence>
<proteinExistence type="inferred from homology"/>
<dbReference type="GeneID" id="23844537"/>
<dbReference type="InterPro" id="IPR010583">
    <property type="entry name" value="MipA"/>
</dbReference>
<feature type="chain" id="PRO_5032694087" evidence="6">
    <location>
        <begin position="23"/>
        <end position="253"/>
    </location>
</feature>
<sequence>MGVVPRCVVAASLVSVVFAAQAEEPPVWGVGVGVISTQKPYQDSGRQYTPIPILHYENRYFRFLGTAAEVKLPALHLSETQQLNFGLIARYDGAGYSSDDADILKGMAKRKGGFWGGAGIEWQNPVVDLFADWTHDLSGNSSGQRLRLGAEKSWHLSEQFTLTPRLVASRYNSNYVDYYYGVRRSEARPWRPAYRADATINTEMGVRSLYAFNEHHSLMVDVEMTLLASEIKDSPLVNRTNENRIFMSYLYYF</sequence>
<evidence type="ECO:0000256" key="5">
    <source>
        <dbReference type="ARBA" id="ARBA00023237"/>
    </source>
</evidence>
<protein>
    <submittedName>
        <fullName evidence="7">Outer membrane protein</fullName>
    </submittedName>
</protein>
<dbReference type="PANTHER" id="PTHR38776">
    <property type="entry name" value="MLTA-INTERACTING PROTEIN-RELATED"/>
    <property type="match status" value="1"/>
</dbReference>
<comment type="caution">
    <text evidence="7">The sequence shown here is derived from an EMBL/GenBank/DDBJ whole genome shotgun (WGS) entry which is preliminary data.</text>
</comment>
<gene>
    <name evidence="7" type="ORF">SAMN02927897_00385</name>
</gene>
<evidence type="ECO:0000256" key="2">
    <source>
        <dbReference type="ARBA" id="ARBA00005722"/>
    </source>
</evidence>
<name>A0A1G4XCT9_9ENTR</name>
<evidence type="ECO:0000256" key="6">
    <source>
        <dbReference type="SAM" id="SignalP"/>
    </source>
</evidence>
<dbReference type="AlphaFoldDB" id="A0A1G4XCT9"/>
<dbReference type="GO" id="GO:0009279">
    <property type="term" value="C:cell outer membrane"/>
    <property type="evidence" value="ECO:0007669"/>
    <property type="project" value="UniProtKB-SubCell"/>
</dbReference>
<evidence type="ECO:0000313" key="7">
    <source>
        <dbReference type="EMBL" id="SCX38774.1"/>
    </source>
</evidence>
<keyword evidence="4" id="KW-0472">Membrane</keyword>
<comment type="similarity">
    <text evidence="2">Belongs to the MipA/OmpV family.</text>
</comment>
<dbReference type="Pfam" id="PF06629">
    <property type="entry name" value="MipA"/>
    <property type="match status" value="1"/>
</dbReference>
<dbReference type="EMBL" id="FMUI01000002">
    <property type="protein sequence ID" value="SCX38774.1"/>
    <property type="molecule type" value="Genomic_DNA"/>
</dbReference>
<organism evidence="7 8">
    <name type="scientific">Kosakonia sacchari</name>
    <dbReference type="NCBI Taxonomy" id="1158459"/>
    <lineage>
        <taxon>Bacteria</taxon>
        <taxon>Pseudomonadati</taxon>
        <taxon>Pseudomonadota</taxon>
        <taxon>Gammaproteobacteria</taxon>
        <taxon>Enterobacterales</taxon>
        <taxon>Enterobacteriaceae</taxon>
        <taxon>Kosakonia</taxon>
    </lineage>
</organism>
<reference evidence="7 8" key="1">
    <citation type="submission" date="2016-10" db="EMBL/GenBank/DDBJ databases">
        <authorList>
            <person name="Varghese N."/>
            <person name="Submissions S."/>
        </authorList>
    </citation>
    <scope>NUCLEOTIDE SEQUENCE [LARGE SCALE GENOMIC DNA]</scope>
    <source>
        <strain evidence="7 8">CGMCC 1.12102</strain>
    </source>
</reference>
<accession>A0A1G4XCT9</accession>
<keyword evidence="3 6" id="KW-0732">Signal</keyword>
<evidence type="ECO:0000313" key="8">
    <source>
        <dbReference type="Proteomes" id="UP000183569"/>
    </source>
</evidence>
<dbReference type="PANTHER" id="PTHR38776:SF1">
    <property type="entry name" value="MLTA-INTERACTING PROTEIN-RELATED"/>
    <property type="match status" value="1"/>
</dbReference>
<dbReference type="RefSeq" id="WP_017456452.1">
    <property type="nucleotide sequence ID" value="NZ_FMUI01000002.1"/>
</dbReference>
<feature type="signal peptide" evidence="6">
    <location>
        <begin position="1"/>
        <end position="22"/>
    </location>
</feature>
<evidence type="ECO:0000256" key="1">
    <source>
        <dbReference type="ARBA" id="ARBA00004442"/>
    </source>
</evidence>